<gene>
    <name evidence="13" type="ORF">CpipJ_CPIJ002407</name>
</gene>
<keyword evidence="7 11" id="KW-1133">Transmembrane helix</keyword>
<dbReference type="PANTHER" id="PTHR11214">
    <property type="entry name" value="BETA-1,3-N-ACETYLGLUCOSAMINYLTRANSFERASE"/>
    <property type="match status" value="1"/>
</dbReference>
<dbReference type="FunFam" id="3.90.550.50:FF:000001">
    <property type="entry name" value="Hexosyltransferase"/>
    <property type="match status" value="1"/>
</dbReference>
<dbReference type="eggNOG" id="KOG2287">
    <property type="taxonomic scope" value="Eukaryota"/>
</dbReference>
<evidence type="ECO:0000256" key="11">
    <source>
        <dbReference type="RuleBase" id="RU363063"/>
    </source>
</evidence>
<evidence type="ECO:0000256" key="12">
    <source>
        <dbReference type="SAM" id="SignalP"/>
    </source>
</evidence>
<dbReference type="GO" id="GO:0006493">
    <property type="term" value="P:protein O-linked glycosylation"/>
    <property type="evidence" value="ECO:0007669"/>
    <property type="project" value="TreeGrafter"/>
</dbReference>
<accession>B0W5N2</accession>
<evidence type="ECO:0000256" key="9">
    <source>
        <dbReference type="ARBA" id="ARBA00023136"/>
    </source>
</evidence>
<dbReference type="Pfam" id="PF01762">
    <property type="entry name" value="Galactosyl_T"/>
    <property type="match status" value="1"/>
</dbReference>
<dbReference type="OMA" id="HVELLIC"/>
<dbReference type="GO" id="GO:0000139">
    <property type="term" value="C:Golgi membrane"/>
    <property type="evidence" value="ECO:0007669"/>
    <property type="project" value="UniProtKB-SubCell"/>
</dbReference>
<evidence type="ECO:0000256" key="7">
    <source>
        <dbReference type="ARBA" id="ARBA00022989"/>
    </source>
</evidence>
<keyword evidence="12" id="KW-0732">Signal</keyword>
<dbReference type="PhylomeDB" id="B0W5N2"/>
<reference evidence="13" key="1">
    <citation type="submission" date="2007-03" db="EMBL/GenBank/DDBJ databases">
        <title>Annotation of Culex pipiens quinquefasciatus.</title>
        <authorList>
            <consortium name="The Broad Institute Genome Sequencing Platform"/>
            <person name="Atkinson P.W."/>
            <person name="Hemingway J."/>
            <person name="Christensen B.M."/>
            <person name="Higgs S."/>
            <person name="Kodira C."/>
            <person name="Hannick L."/>
            <person name="Megy K."/>
            <person name="O'Leary S."/>
            <person name="Pearson M."/>
            <person name="Haas B.J."/>
            <person name="Mauceli E."/>
            <person name="Wortman J.R."/>
            <person name="Lee N.H."/>
            <person name="Guigo R."/>
            <person name="Stanke M."/>
            <person name="Alvarado L."/>
            <person name="Amedeo P."/>
            <person name="Antoine C.H."/>
            <person name="Arensburger P."/>
            <person name="Bidwell S.L."/>
            <person name="Crawford M."/>
            <person name="Camaro F."/>
            <person name="Devon K."/>
            <person name="Engels R."/>
            <person name="Hammond M."/>
            <person name="Howarth C."/>
            <person name="Koehrsen M."/>
            <person name="Lawson D."/>
            <person name="Montgomery P."/>
            <person name="Nene V."/>
            <person name="Nusbaum C."/>
            <person name="Puiu D."/>
            <person name="Romero-Severson J."/>
            <person name="Severson D.W."/>
            <person name="Shumway M."/>
            <person name="Sisk P."/>
            <person name="Stolte C."/>
            <person name="Zeng Q."/>
            <person name="Eisenstadt E."/>
            <person name="Fraser-Liggett C."/>
            <person name="Strausberg R."/>
            <person name="Galagan J."/>
            <person name="Birren B."/>
            <person name="Collins F.H."/>
        </authorList>
    </citation>
    <scope>NUCLEOTIDE SEQUENCE [LARGE SCALE GENOMIC DNA]</scope>
    <source>
        <strain evidence="13">JHB</strain>
    </source>
</reference>
<keyword evidence="10" id="KW-0325">Glycoprotein</keyword>
<evidence type="ECO:0000256" key="1">
    <source>
        <dbReference type="ARBA" id="ARBA00004323"/>
    </source>
</evidence>
<dbReference type="VEuPathDB" id="VectorBase:CPIJ002407"/>
<protein>
    <recommendedName>
        <fullName evidence="11">Hexosyltransferase</fullName>
        <ecNumber evidence="11">2.4.1.-</ecNumber>
    </recommendedName>
</protein>
<keyword evidence="4" id="KW-0808">Transferase</keyword>
<evidence type="ECO:0000256" key="8">
    <source>
        <dbReference type="ARBA" id="ARBA00023034"/>
    </source>
</evidence>
<evidence type="ECO:0000256" key="3">
    <source>
        <dbReference type="ARBA" id="ARBA00022676"/>
    </source>
</evidence>
<feature type="signal peptide" evidence="12">
    <location>
        <begin position="1"/>
        <end position="18"/>
    </location>
</feature>
<keyword evidence="8 11" id="KW-0333">Golgi apparatus</keyword>
<keyword evidence="6 11" id="KW-0735">Signal-anchor</keyword>
<proteinExistence type="inferred from homology"/>
<keyword evidence="5 11" id="KW-0812">Transmembrane</keyword>
<dbReference type="FunCoup" id="B0W5N2">
    <property type="interactions" value="73"/>
</dbReference>
<dbReference type="PANTHER" id="PTHR11214:SF379">
    <property type="entry name" value="HEXOSYLTRANSFERASE-RELATED"/>
    <property type="match status" value="1"/>
</dbReference>
<feature type="transmembrane region" description="Helical" evidence="11">
    <location>
        <begin position="68"/>
        <end position="89"/>
    </location>
</feature>
<dbReference type="InParanoid" id="B0W5N2"/>
<organism>
    <name type="scientific">Culex quinquefasciatus</name>
    <name type="common">Southern house mosquito</name>
    <name type="synonym">Culex pungens</name>
    <dbReference type="NCBI Taxonomy" id="7176"/>
    <lineage>
        <taxon>Eukaryota</taxon>
        <taxon>Metazoa</taxon>
        <taxon>Ecdysozoa</taxon>
        <taxon>Arthropoda</taxon>
        <taxon>Hexapoda</taxon>
        <taxon>Insecta</taxon>
        <taxon>Pterygota</taxon>
        <taxon>Neoptera</taxon>
        <taxon>Endopterygota</taxon>
        <taxon>Diptera</taxon>
        <taxon>Nematocera</taxon>
        <taxon>Culicoidea</taxon>
        <taxon>Culicidae</taxon>
        <taxon>Culicinae</taxon>
        <taxon>Culicini</taxon>
        <taxon>Culex</taxon>
        <taxon>Culex</taxon>
    </lineage>
</organism>
<evidence type="ECO:0000256" key="10">
    <source>
        <dbReference type="ARBA" id="ARBA00023180"/>
    </source>
</evidence>
<evidence type="ECO:0000256" key="2">
    <source>
        <dbReference type="ARBA" id="ARBA00008661"/>
    </source>
</evidence>
<dbReference type="Gene3D" id="3.90.550.50">
    <property type="match status" value="1"/>
</dbReference>
<feature type="chain" id="PRO_5002758447" description="Hexosyltransferase" evidence="12">
    <location>
        <begin position="19"/>
        <end position="479"/>
    </location>
</feature>
<sequence>MLQKWSLWSCTTVQLCQLSILRAHYQQSVVMKAREDICSAFSLVIAYQCTFDSHQAHHRKLCTTTVRVSHVILVIIILAVFVTHTIFVYSRESLEIQSIVVKDAKNQVIPTIKVATKDLYERGHFNDPVTFARICDENGASVNLLILITSAPSRQDHRMAIRQTWGHFGTRRDVGIGFMLGNSRDPATEEQLSAENLLYGDLIRGHFDDAYLNLTLKTLSMFEWTASHCSGAKYLLKTDDDMFVNVPRLLDFVGEKFGEKRTIYGRLAERWPPVRDDKSKYFVSLEEFSPARYPTFTTGPAYLLTADIIPELFSKALEMPFFKMEDVFLTGIVAEQLQIQRVGDSQFLNQRLSTIGSGRCKVKTVISIHDLKPNELYEFWKQSLDGNIFTCDLPVKVKRTDGQFVRRGCGCGINERRKRTGGVDVGRNVLRRRVVIVGCVVTKRSPQMGRTTAAAAPASSVVRVQMMTLSWLTAIGLML</sequence>
<dbReference type="InterPro" id="IPR002659">
    <property type="entry name" value="Glyco_trans_31"/>
</dbReference>
<comment type="subcellular location">
    <subcellularLocation>
        <location evidence="1 11">Golgi apparatus membrane</location>
        <topology evidence="1 11">Single-pass type II membrane protein</topology>
    </subcellularLocation>
</comment>
<dbReference type="HOGENOM" id="CLU_036849_2_2_1"/>
<dbReference type="OrthoDB" id="5512589at2759"/>
<name>B0W5N2_CULQU</name>
<dbReference type="KEGG" id="cqu:CpipJ_CPIJ002407"/>
<dbReference type="GO" id="GO:0016758">
    <property type="term" value="F:hexosyltransferase activity"/>
    <property type="evidence" value="ECO:0007669"/>
    <property type="project" value="InterPro"/>
</dbReference>
<evidence type="ECO:0000256" key="6">
    <source>
        <dbReference type="ARBA" id="ARBA00022968"/>
    </source>
</evidence>
<evidence type="ECO:0000256" key="5">
    <source>
        <dbReference type="ARBA" id="ARBA00022692"/>
    </source>
</evidence>
<dbReference type="EC" id="2.4.1.-" evidence="11"/>
<evidence type="ECO:0000256" key="4">
    <source>
        <dbReference type="ARBA" id="ARBA00022679"/>
    </source>
</evidence>
<comment type="similarity">
    <text evidence="2 11">Belongs to the glycosyltransferase 31 family.</text>
</comment>
<evidence type="ECO:0000313" key="13">
    <source>
        <dbReference type="EMBL" id="EDS35685.1"/>
    </source>
</evidence>
<keyword evidence="9 11" id="KW-0472">Membrane</keyword>
<keyword evidence="3 11" id="KW-0328">Glycosyltransferase</keyword>
<dbReference type="AlphaFoldDB" id="B0W5N2"/>
<dbReference type="EMBL" id="DS231844">
    <property type="protein sequence ID" value="EDS35685.1"/>
    <property type="molecule type" value="Genomic_DNA"/>
</dbReference>
<dbReference type="VEuPathDB" id="VectorBase:CQUJHB001533"/>